<reference evidence="1" key="2">
    <citation type="submission" date="2025-08" db="UniProtKB">
        <authorList>
            <consortium name="Ensembl"/>
        </authorList>
    </citation>
    <scope>IDENTIFICATION</scope>
</reference>
<dbReference type="AlphaFoldDB" id="A0A8C4Y0B0"/>
<keyword evidence="2" id="KW-1185">Reference proteome</keyword>
<proteinExistence type="predicted"/>
<reference evidence="1" key="1">
    <citation type="submission" date="2019-06" db="EMBL/GenBank/DDBJ databases">
        <title>G10K-VGP Goodes thornscrub tortoise genome, primary haplotype.</title>
        <authorList>
            <person name="Murphy B."/>
            <person name="Edwards T."/>
            <person name="Rhie A."/>
            <person name="Koren S."/>
            <person name="Phillippy A."/>
            <person name="Fedrigo O."/>
            <person name="Haase B."/>
            <person name="Mountcastle J."/>
            <person name="Lewin H."/>
            <person name="Damas J."/>
            <person name="Howe K."/>
            <person name="Formenti G."/>
            <person name="Myers G."/>
            <person name="Durbin R."/>
            <person name="Jarvis E.D."/>
        </authorList>
    </citation>
    <scope>NUCLEOTIDE SEQUENCE [LARGE SCALE GENOMIC DNA]</scope>
</reference>
<name>A0A8C4Y0B0_9SAUR</name>
<accession>A0A8C4Y0B0</accession>
<dbReference type="Proteomes" id="UP000694390">
    <property type="component" value="Chromosome 6"/>
</dbReference>
<protein>
    <submittedName>
        <fullName evidence="1">Uncharacterized protein</fullName>
    </submittedName>
</protein>
<sequence>HMGETHHLSMAPPPGQWCNILFGWALAKSFRQEPEKEGLTGWLSGLVWRFGTPVQRQYSSVPQLSVLRIPHHSLDDHLIGKVKDWLTCAECNPLPTRNDLVWRKFTLQGKHSPAVKLVGNFPSKCFYYGKFGFHKITIFPWKNRYVILNLNSWFVKRN</sequence>
<reference evidence="1" key="3">
    <citation type="submission" date="2025-09" db="UniProtKB">
        <authorList>
            <consortium name="Ensembl"/>
        </authorList>
    </citation>
    <scope>IDENTIFICATION</scope>
</reference>
<evidence type="ECO:0000313" key="2">
    <source>
        <dbReference type="Proteomes" id="UP000694390"/>
    </source>
</evidence>
<dbReference type="Ensembl" id="ENSGEVT00005010016.1">
    <property type="protein sequence ID" value="ENSGEVP00005009553.1"/>
    <property type="gene ID" value="ENSGEVG00005006779.1"/>
</dbReference>
<evidence type="ECO:0000313" key="1">
    <source>
        <dbReference type="Ensembl" id="ENSGEVP00005009553.1"/>
    </source>
</evidence>
<organism evidence="1 2">
    <name type="scientific">Gopherus evgoodei</name>
    <name type="common">Goodes thornscrub tortoise</name>
    <dbReference type="NCBI Taxonomy" id="1825980"/>
    <lineage>
        <taxon>Eukaryota</taxon>
        <taxon>Metazoa</taxon>
        <taxon>Chordata</taxon>
        <taxon>Craniata</taxon>
        <taxon>Vertebrata</taxon>
        <taxon>Euteleostomi</taxon>
        <taxon>Archelosauria</taxon>
        <taxon>Testudinata</taxon>
        <taxon>Testudines</taxon>
        <taxon>Cryptodira</taxon>
        <taxon>Durocryptodira</taxon>
        <taxon>Testudinoidea</taxon>
        <taxon>Testudinidae</taxon>
        <taxon>Gopherus</taxon>
    </lineage>
</organism>